<dbReference type="GO" id="GO:0003676">
    <property type="term" value="F:nucleic acid binding"/>
    <property type="evidence" value="ECO:0007669"/>
    <property type="project" value="InterPro"/>
</dbReference>
<organism evidence="2 3">
    <name type="scientific">Pleuronectes platessa</name>
    <name type="common">European plaice</name>
    <dbReference type="NCBI Taxonomy" id="8262"/>
    <lineage>
        <taxon>Eukaryota</taxon>
        <taxon>Metazoa</taxon>
        <taxon>Chordata</taxon>
        <taxon>Craniata</taxon>
        <taxon>Vertebrata</taxon>
        <taxon>Euteleostomi</taxon>
        <taxon>Actinopterygii</taxon>
        <taxon>Neopterygii</taxon>
        <taxon>Teleostei</taxon>
        <taxon>Neoteleostei</taxon>
        <taxon>Acanthomorphata</taxon>
        <taxon>Carangaria</taxon>
        <taxon>Pleuronectiformes</taxon>
        <taxon>Pleuronectoidei</taxon>
        <taxon>Pleuronectidae</taxon>
        <taxon>Pleuronectes</taxon>
    </lineage>
</organism>
<dbReference type="InterPro" id="IPR036397">
    <property type="entry name" value="RNaseH_sf"/>
</dbReference>
<keyword evidence="3" id="KW-1185">Reference proteome</keyword>
<evidence type="ECO:0000256" key="1">
    <source>
        <dbReference type="SAM" id="MobiDB-lite"/>
    </source>
</evidence>
<dbReference type="AlphaFoldDB" id="A0A9N7TN84"/>
<protein>
    <submittedName>
        <fullName evidence="2">Uncharacterized protein</fullName>
    </submittedName>
</protein>
<reference evidence="2" key="1">
    <citation type="submission" date="2020-03" db="EMBL/GenBank/DDBJ databases">
        <authorList>
            <person name="Weist P."/>
        </authorList>
    </citation>
    <scope>NUCLEOTIDE SEQUENCE</scope>
</reference>
<accession>A0A9N7TN84</accession>
<proteinExistence type="predicted"/>
<evidence type="ECO:0000313" key="2">
    <source>
        <dbReference type="EMBL" id="CAB1416061.1"/>
    </source>
</evidence>
<comment type="caution">
    <text evidence="2">The sequence shown here is derived from an EMBL/GenBank/DDBJ whole genome shotgun (WGS) entry which is preliminary data.</text>
</comment>
<dbReference type="Gene3D" id="3.30.420.10">
    <property type="entry name" value="Ribonuclease H-like superfamily/Ribonuclease H"/>
    <property type="match status" value="1"/>
</dbReference>
<dbReference type="EMBL" id="CADEAL010000188">
    <property type="protein sequence ID" value="CAB1416061.1"/>
    <property type="molecule type" value="Genomic_DNA"/>
</dbReference>
<gene>
    <name evidence="2" type="ORF">PLEPLA_LOCUS3817</name>
</gene>
<name>A0A9N7TN84_PLEPL</name>
<evidence type="ECO:0000313" key="3">
    <source>
        <dbReference type="Proteomes" id="UP001153269"/>
    </source>
</evidence>
<sequence length="154" mass="17224">MDGAKYREILEENLMQSAKDLRLGRRFIFQQDNDPKHTARSYTRNGGSGRVRELGALSSPARRDPYWGYEPQTLSFKPRASPAIEVRPTEALTVNPLENSPDVLSGEIWQGVTEPAAGERGDPLPYVQDGFKELGLVWKLPADYGEGLCSKSWT</sequence>
<dbReference type="Proteomes" id="UP001153269">
    <property type="component" value="Unassembled WGS sequence"/>
</dbReference>
<feature type="region of interest" description="Disordered" evidence="1">
    <location>
        <begin position="32"/>
        <end position="55"/>
    </location>
</feature>